<dbReference type="AlphaFoldDB" id="A0A8S4BU43"/>
<sequence>MPGHKLVLGEWTRAVPQNALALCFCVSGAPYCVTAALKAARLRGALRGECSGNIPQVCEGVSGLVAVEKSRNQRSLWATCMTVTMTASGAQLLLLALCVYGGSGLQQSAPRRVSLFPEAPVEEVFGAAGGHVTPLSE</sequence>
<keyword evidence="1" id="KW-1133">Transmembrane helix</keyword>
<evidence type="ECO:0000313" key="3">
    <source>
        <dbReference type="Proteomes" id="UP000677803"/>
    </source>
</evidence>
<proteinExistence type="predicted"/>
<dbReference type="EMBL" id="CAJRST010041110">
    <property type="protein sequence ID" value="CAG6021761.1"/>
    <property type="molecule type" value="Genomic_DNA"/>
</dbReference>
<reference evidence="2" key="1">
    <citation type="submission" date="2021-05" db="EMBL/GenBank/DDBJ databases">
        <authorList>
            <person name="Tigano A."/>
        </authorList>
    </citation>
    <scope>NUCLEOTIDE SEQUENCE</scope>
</reference>
<gene>
    <name evidence="2" type="ORF">MMEN_LOCUS21956</name>
</gene>
<keyword evidence="3" id="KW-1185">Reference proteome</keyword>
<feature type="transmembrane region" description="Helical" evidence="1">
    <location>
        <begin position="19"/>
        <end position="37"/>
    </location>
</feature>
<comment type="caution">
    <text evidence="2">The sequence shown here is derived from an EMBL/GenBank/DDBJ whole genome shotgun (WGS) entry which is preliminary data.</text>
</comment>
<keyword evidence="1" id="KW-0812">Transmembrane</keyword>
<evidence type="ECO:0000256" key="1">
    <source>
        <dbReference type="SAM" id="Phobius"/>
    </source>
</evidence>
<protein>
    <submittedName>
        <fullName evidence="2">(Atlantic silverside) hypothetical protein</fullName>
    </submittedName>
</protein>
<name>A0A8S4BU43_9TELE</name>
<organism evidence="2 3">
    <name type="scientific">Menidia menidia</name>
    <name type="common">Atlantic silverside</name>
    <dbReference type="NCBI Taxonomy" id="238744"/>
    <lineage>
        <taxon>Eukaryota</taxon>
        <taxon>Metazoa</taxon>
        <taxon>Chordata</taxon>
        <taxon>Craniata</taxon>
        <taxon>Vertebrata</taxon>
        <taxon>Euteleostomi</taxon>
        <taxon>Actinopterygii</taxon>
        <taxon>Neopterygii</taxon>
        <taxon>Teleostei</taxon>
        <taxon>Neoteleostei</taxon>
        <taxon>Acanthomorphata</taxon>
        <taxon>Ovalentaria</taxon>
        <taxon>Atherinomorphae</taxon>
        <taxon>Atheriniformes</taxon>
        <taxon>Atherinopsidae</taxon>
        <taxon>Menidiinae</taxon>
        <taxon>Menidia</taxon>
    </lineage>
</organism>
<dbReference type="Proteomes" id="UP000677803">
    <property type="component" value="Unassembled WGS sequence"/>
</dbReference>
<accession>A0A8S4BU43</accession>
<evidence type="ECO:0000313" key="2">
    <source>
        <dbReference type="EMBL" id="CAG6021761.1"/>
    </source>
</evidence>
<keyword evidence="1" id="KW-0472">Membrane</keyword>